<gene>
    <name evidence="2" type="ORF">MGYG_02345</name>
</gene>
<evidence type="ECO:0000259" key="1">
    <source>
        <dbReference type="Pfam" id="PF01636"/>
    </source>
</evidence>
<dbReference type="eggNOG" id="ENOG502QV1E">
    <property type="taxonomic scope" value="Eukaryota"/>
</dbReference>
<dbReference type="GeneID" id="10030116"/>
<dbReference type="InParanoid" id="E4UR57"/>
<protein>
    <submittedName>
        <fullName evidence="2">Phosphotransferase enzyme family protein</fullName>
    </submittedName>
</protein>
<accession>E4UR57</accession>
<keyword evidence="3" id="KW-1185">Reference proteome</keyword>
<dbReference type="Pfam" id="PF01636">
    <property type="entry name" value="APH"/>
    <property type="match status" value="1"/>
</dbReference>
<name>E4UR57_ARTGP</name>
<dbReference type="OrthoDB" id="2906425at2759"/>
<dbReference type="EMBL" id="DS989823">
    <property type="protein sequence ID" value="EFQ99332.1"/>
    <property type="molecule type" value="Genomic_DNA"/>
</dbReference>
<dbReference type="HOGENOM" id="CLU_019189_13_1_1"/>
<evidence type="ECO:0000313" key="2">
    <source>
        <dbReference type="EMBL" id="EFQ99332.1"/>
    </source>
</evidence>
<dbReference type="InterPro" id="IPR002575">
    <property type="entry name" value="Aminoglycoside_PTrfase"/>
</dbReference>
<dbReference type="InterPro" id="IPR011009">
    <property type="entry name" value="Kinase-like_dom_sf"/>
</dbReference>
<dbReference type="AlphaFoldDB" id="E4UR57"/>
<evidence type="ECO:0000313" key="3">
    <source>
        <dbReference type="Proteomes" id="UP000002669"/>
    </source>
</evidence>
<dbReference type="InterPro" id="IPR051035">
    <property type="entry name" value="Mito_inheritance_9"/>
</dbReference>
<organism evidence="3">
    <name type="scientific">Arthroderma gypseum (strain ATCC MYA-4604 / CBS 118893)</name>
    <name type="common">Microsporum gypseum</name>
    <dbReference type="NCBI Taxonomy" id="535722"/>
    <lineage>
        <taxon>Eukaryota</taxon>
        <taxon>Fungi</taxon>
        <taxon>Dikarya</taxon>
        <taxon>Ascomycota</taxon>
        <taxon>Pezizomycotina</taxon>
        <taxon>Eurotiomycetes</taxon>
        <taxon>Eurotiomycetidae</taxon>
        <taxon>Onygenales</taxon>
        <taxon>Arthrodermataceae</taxon>
        <taxon>Nannizzia</taxon>
    </lineage>
</organism>
<keyword evidence="2" id="KW-0808">Transferase</keyword>
<dbReference type="RefSeq" id="XP_003174815.1">
    <property type="nucleotide sequence ID" value="XM_003174767.1"/>
</dbReference>
<dbReference type="SUPFAM" id="SSF56112">
    <property type="entry name" value="Protein kinase-like (PK-like)"/>
    <property type="match status" value="1"/>
</dbReference>
<dbReference type="VEuPathDB" id="FungiDB:MGYG_02345"/>
<dbReference type="Proteomes" id="UP000002669">
    <property type="component" value="Unassembled WGS sequence"/>
</dbReference>
<dbReference type="OMA" id="FMIAIAH"/>
<dbReference type="STRING" id="535722.E4UR57"/>
<dbReference type="GO" id="GO:0016740">
    <property type="term" value="F:transferase activity"/>
    <property type="evidence" value="ECO:0007669"/>
    <property type="project" value="UniProtKB-KW"/>
</dbReference>
<dbReference type="PANTHER" id="PTHR36091">
    <property type="entry name" value="ALTERED INHERITANCE OF MITOCHONDRIA PROTEIN 9, MITOCHONDRIAL"/>
    <property type="match status" value="1"/>
</dbReference>
<dbReference type="Gene3D" id="3.90.1200.10">
    <property type="match status" value="1"/>
</dbReference>
<proteinExistence type="predicted"/>
<sequence length="553" mass="61848">MSKSNPAFQDTSHKIDEIHRFTSARWLWGEHQQLEARYVKFDMHELLRVAATALGSNSCTKILKVSEGQHSKVFQLTMDNGHEVIAKLPNPNAGRQHFITASEVATMDFLRNALHFPIPKVYAWSSKSDNSVGAEYIIMEKQSGIMLGDVWTTMKGKQKASIVQQVVEFEKTLTSTKFTKIGGLYYKEDLHTSSKRDSPLYVDGNGNDVYSAEFEIGPTNHRSFFDFGKGGLDIDCGPWPNVTTYLEAIAKREAACVKAGLKYPIFPEGLFYGPRQYQPTAAKKLSALDNYLKVSKYILPDNKAVHDSVLWHGDLHSQNIFVSPEDPSRIVGIIDWQSVSACPLFMQVTRPGFLDYDGPTPKELARVSLPPNFDSMSAEEQVEAKALYQSQTLHNLYLALTVRSNPVAFQALQGHNTPRQQASVLPGLILTDCEPCLNSLLRDIKDSWPAIVGVGSDGNPSVPCPLEFSAADVEQQERDVELWAQGVELMNEFIKETGGFKHWDGRVETANYDLSKRQLVEGINNFLNREAKNEEEREAWLKVLPFADSDGGP</sequence>
<feature type="domain" description="Aminoglycoside phosphotransferase" evidence="1">
    <location>
        <begin position="305"/>
        <end position="339"/>
    </location>
</feature>
<reference evidence="3" key="1">
    <citation type="journal article" date="2012" name="MBio">
        <title>Comparative genome analysis of Trichophyton rubrum and related dermatophytes reveals candidate genes involved in infection.</title>
        <authorList>
            <person name="Martinez D.A."/>
            <person name="Oliver B.G."/>
            <person name="Graeser Y."/>
            <person name="Goldberg J.M."/>
            <person name="Li W."/>
            <person name="Martinez-Rossi N.M."/>
            <person name="Monod M."/>
            <person name="Shelest E."/>
            <person name="Barton R.C."/>
            <person name="Birch E."/>
            <person name="Brakhage A.A."/>
            <person name="Chen Z."/>
            <person name="Gurr S.J."/>
            <person name="Heiman D."/>
            <person name="Heitman J."/>
            <person name="Kosti I."/>
            <person name="Rossi A."/>
            <person name="Saif S."/>
            <person name="Samalova M."/>
            <person name="Saunders C.W."/>
            <person name="Shea T."/>
            <person name="Summerbell R.C."/>
            <person name="Xu J."/>
            <person name="Young S."/>
            <person name="Zeng Q."/>
            <person name="Birren B.W."/>
            <person name="Cuomo C.A."/>
            <person name="White T.C."/>
        </authorList>
    </citation>
    <scope>NUCLEOTIDE SEQUENCE [LARGE SCALE GENOMIC DNA]</scope>
    <source>
        <strain evidence="3">ATCC MYA-4604 / CBS 118893</strain>
    </source>
</reference>
<dbReference type="PANTHER" id="PTHR36091:SF2">
    <property type="entry name" value="AMINOGLYCOSIDE PHOSPHOTRANSFERASE DOMAIN-CONTAINING PROTEIN"/>
    <property type="match status" value="1"/>
</dbReference>
<dbReference type="GO" id="GO:0005739">
    <property type="term" value="C:mitochondrion"/>
    <property type="evidence" value="ECO:0007669"/>
    <property type="project" value="TreeGrafter"/>
</dbReference>